<name>A0A481YYV1_9VIRU</name>
<dbReference type="EMBL" id="MK500375">
    <property type="protein sequence ID" value="QBK88101.1"/>
    <property type="molecule type" value="Genomic_DNA"/>
</dbReference>
<organism evidence="1">
    <name type="scientific">Marseillevirus LCMAC202</name>
    <dbReference type="NCBI Taxonomy" id="2506606"/>
    <lineage>
        <taxon>Viruses</taxon>
        <taxon>Varidnaviria</taxon>
        <taxon>Bamfordvirae</taxon>
        <taxon>Nucleocytoviricota</taxon>
        <taxon>Megaviricetes</taxon>
        <taxon>Pimascovirales</taxon>
        <taxon>Pimascovirales incertae sedis</taxon>
        <taxon>Marseilleviridae</taxon>
    </lineage>
</organism>
<gene>
    <name evidence="1" type="ORF">LCMAC202_04630</name>
</gene>
<accession>A0A481YYV1</accession>
<protein>
    <submittedName>
        <fullName evidence="1">Uncharacterized protein</fullName>
    </submittedName>
</protein>
<proteinExistence type="predicted"/>
<evidence type="ECO:0000313" key="1">
    <source>
        <dbReference type="EMBL" id="QBK88101.1"/>
    </source>
</evidence>
<sequence>MEFQTRNEDSTLKFFTTFAEAYAEYKKEPSVWKISYSYEDENYRWRPKTRSDTWCPQSEEKLCELCPDYATAPLDTIFWVDQKIMPPLGSSDHDALAILRLADDDEDAYMAQCITKILTEPQFEELVRTFPQ</sequence>
<reference evidence="1" key="1">
    <citation type="journal article" date="2019" name="MBio">
        <title>Virus Genomes from Deep Sea Sediments Expand the Ocean Megavirome and Support Independent Origins of Viral Gigantism.</title>
        <authorList>
            <person name="Backstrom D."/>
            <person name="Yutin N."/>
            <person name="Jorgensen S.L."/>
            <person name="Dharamshi J."/>
            <person name="Homa F."/>
            <person name="Zaremba-Niedwiedzka K."/>
            <person name="Spang A."/>
            <person name="Wolf Y.I."/>
            <person name="Koonin E.V."/>
            <person name="Ettema T.J."/>
        </authorList>
    </citation>
    <scope>NUCLEOTIDE SEQUENCE</scope>
</reference>